<dbReference type="InterPro" id="IPR016164">
    <property type="entry name" value="FAD-linked_Oxase-like_C"/>
</dbReference>
<feature type="chain" id="PRO_5035459198" description="FAD-binding PCMH-type domain-containing protein" evidence="6">
    <location>
        <begin position="22"/>
        <end position="497"/>
    </location>
</feature>
<keyword evidence="5" id="KW-0560">Oxidoreductase</keyword>
<dbReference type="EMBL" id="JAGPNK010000018">
    <property type="protein sequence ID" value="KAH7305515.1"/>
    <property type="molecule type" value="Genomic_DNA"/>
</dbReference>
<keyword evidence="4" id="KW-0274">FAD</keyword>
<dbReference type="GO" id="GO:0016491">
    <property type="term" value="F:oxidoreductase activity"/>
    <property type="evidence" value="ECO:0007669"/>
    <property type="project" value="UniProtKB-KW"/>
</dbReference>
<evidence type="ECO:0000313" key="9">
    <source>
        <dbReference type="Proteomes" id="UP000813444"/>
    </source>
</evidence>
<feature type="signal peptide" evidence="6">
    <location>
        <begin position="1"/>
        <end position="21"/>
    </location>
</feature>
<dbReference type="Proteomes" id="UP000813444">
    <property type="component" value="Unassembled WGS sequence"/>
</dbReference>
<keyword evidence="9" id="KW-1185">Reference proteome</keyword>
<dbReference type="OrthoDB" id="415825at2759"/>
<dbReference type="Gene3D" id="3.40.462.20">
    <property type="match status" value="1"/>
</dbReference>
<comment type="similarity">
    <text evidence="1">Belongs to the oxygen-dependent FAD-linked oxidoreductase family.</text>
</comment>
<dbReference type="InterPro" id="IPR016166">
    <property type="entry name" value="FAD-bd_PCMH"/>
</dbReference>
<keyword evidence="2" id="KW-0285">Flavoprotein</keyword>
<evidence type="ECO:0000256" key="6">
    <source>
        <dbReference type="SAM" id="SignalP"/>
    </source>
</evidence>
<sequence length="497" mass="54390">MAFIRLQHLVLLGLAATVSLAWECDLRSVLLSESNNWDANTTITFLYDGDTFVDATERWTPYNAPTYLVAISPATEDDTVKAVKIARRCNVPFLATGGRHGHGSTMKGLQGGLAIDLSGLDSISLDLDADTITVGGGVREGDIVSQVHNAGRELPLGGCSCPGIVGVAIGAGVNNWIGLHGYILDSLLSVRLVTADADVIEVSETSNPELFFGIRGAGANFGIITSATFRLHPQTNNGEMLVFDVIYPIEGANMEFFEIFQNITYSMPPELTIECNVIWNPVTNAPTLLLEGMYFGPSEEGLRLLAPFLGLKHIFSKNRTVTWDQFYDVVLLGSNPATCIPGAVHTPYTASLKTLDVETLTRTAQGMAEMMKKYPGTRYSSYSVHTYNNKLAIGTNQDSTSYPWRDAVGQFVVLMSFPLGDTFTQEKAMQYGREFRDDFGSHSGRDDLAVYINSAQGDETLEQIYGARNLPRLAALKAQWDPDNVFRYNFPLPTSYP</sequence>
<evidence type="ECO:0000256" key="3">
    <source>
        <dbReference type="ARBA" id="ARBA00022729"/>
    </source>
</evidence>
<proteinExistence type="inferred from homology"/>
<evidence type="ECO:0000313" key="8">
    <source>
        <dbReference type="EMBL" id="KAH7305515.1"/>
    </source>
</evidence>
<dbReference type="GO" id="GO:0071949">
    <property type="term" value="F:FAD binding"/>
    <property type="evidence" value="ECO:0007669"/>
    <property type="project" value="InterPro"/>
</dbReference>
<dbReference type="InterPro" id="IPR012951">
    <property type="entry name" value="BBE"/>
</dbReference>
<evidence type="ECO:0000259" key="7">
    <source>
        <dbReference type="PROSITE" id="PS51387"/>
    </source>
</evidence>
<evidence type="ECO:0000256" key="2">
    <source>
        <dbReference type="ARBA" id="ARBA00022630"/>
    </source>
</evidence>
<organism evidence="8 9">
    <name type="scientific">Stachybotrys elegans</name>
    <dbReference type="NCBI Taxonomy" id="80388"/>
    <lineage>
        <taxon>Eukaryota</taxon>
        <taxon>Fungi</taxon>
        <taxon>Dikarya</taxon>
        <taxon>Ascomycota</taxon>
        <taxon>Pezizomycotina</taxon>
        <taxon>Sordariomycetes</taxon>
        <taxon>Hypocreomycetidae</taxon>
        <taxon>Hypocreales</taxon>
        <taxon>Stachybotryaceae</taxon>
        <taxon>Stachybotrys</taxon>
    </lineage>
</organism>
<dbReference type="SUPFAM" id="SSF55103">
    <property type="entry name" value="FAD-linked oxidases, C-terminal domain"/>
    <property type="match status" value="1"/>
</dbReference>
<gene>
    <name evidence="8" type="ORF">B0I35DRAFT_381689</name>
</gene>
<name>A0A8K0SBD1_9HYPO</name>
<dbReference type="InterPro" id="IPR050416">
    <property type="entry name" value="FAD-linked_Oxidoreductase"/>
</dbReference>
<evidence type="ECO:0000256" key="4">
    <source>
        <dbReference type="ARBA" id="ARBA00022827"/>
    </source>
</evidence>
<dbReference type="PANTHER" id="PTHR42973">
    <property type="entry name" value="BINDING OXIDOREDUCTASE, PUTATIVE (AFU_ORTHOLOGUE AFUA_1G17690)-RELATED"/>
    <property type="match status" value="1"/>
</dbReference>
<dbReference type="PROSITE" id="PS51387">
    <property type="entry name" value="FAD_PCMH"/>
    <property type="match status" value="1"/>
</dbReference>
<evidence type="ECO:0000256" key="1">
    <source>
        <dbReference type="ARBA" id="ARBA00005466"/>
    </source>
</evidence>
<dbReference type="Gene3D" id="3.30.465.10">
    <property type="match status" value="1"/>
</dbReference>
<dbReference type="InterPro" id="IPR036318">
    <property type="entry name" value="FAD-bd_PCMH-like_sf"/>
</dbReference>
<dbReference type="InterPro" id="IPR006094">
    <property type="entry name" value="Oxid_FAD_bind_N"/>
</dbReference>
<dbReference type="InterPro" id="IPR016169">
    <property type="entry name" value="FAD-bd_PCMH_sub2"/>
</dbReference>
<dbReference type="Pfam" id="PF01565">
    <property type="entry name" value="FAD_binding_4"/>
    <property type="match status" value="1"/>
</dbReference>
<keyword evidence="3 6" id="KW-0732">Signal</keyword>
<evidence type="ECO:0000256" key="5">
    <source>
        <dbReference type="ARBA" id="ARBA00023002"/>
    </source>
</evidence>
<feature type="domain" description="FAD-binding PCMH-type" evidence="7">
    <location>
        <begin position="62"/>
        <end position="234"/>
    </location>
</feature>
<dbReference type="Pfam" id="PF08031">
    <property type="entry name" value="BBE"/>
    <property type="match status" value="1"/>
</dbReference>
<accession>A0A8K0SBD1</accession>
<comment type="caution">
    <text evidence="8">The sequence shown here is derived from an EMBL/GenBank/DDBJ whole genome shotgun (WGS) entry which is preliminary data.</text>
</comment>
<reference evidence="8" key="1">
    <citation type="journal article" date="2021" name="Nat. Commun.">
        <title>Genetic determinants of endophytism in the Arabidopsis root mycobiome.</title>
        <authorList>
            <person name="Mesny F."/>
            <person name="Miyauchi S."/>
            <person name="Thiergart T."/>
            <person name="Pickel B."/>
            <person name="Atanasova L."/>
            <person name="Karlsson M."/>
            <person name="Huettel B."/>
            <person name="Barry K.W."/>
            <person name="Haridas S."/>
            <person name="Chen C."/>
            <person name="Bauer D."/>
            <person name="Andreopoulos W."/>
            <person name="Pangilinan J."/>
            <person name="LaButti K."/>
            <person name="Riley R."/>
            <person name="Lipzen A."/>
            <person name="Clum A."/>
            <person name="Drula E."/>
            <person name="Henrissat B."/>
            <person name="Kohler A."/>
            <person name="Grigoriev I.V."/>
            <person name="Martin F.M."/>
            <person name="Hacquard S."/>
        </authorList>
    </citation>
    <scope>NUCLEOTIDE SEQUENCE</scope>
    <source>
        <strain evidence="8">MPI-CAGE-CH-0235</strain>
    </source>
</reference>
<dbReference type="PANTHER" id="PTHR42973:SF32">
    <property type="entry name" value="FAD-LINKED OXIDOREDUCTASE AFOF"/>
    <property type="match status" value="1"/>
</dbReference>
<dbReference type="AlphaFoldDB" id="A0A8K0SBD1"/>
<protein>
    <recommendedName>
        <fullName evidence="7">FAD-binding PCMH-type domain-containing protein</fullName>
    </recommendedName>
</protein>
<dbReference type="SUPFAM" id="SSF56176">
    <property type="entry name" value="FAD-binding/transporter-associated domain-like"/>
    <property type="match status" value="1"/>
</dbReference>